<dbReference type="AlphaFoldDB" id="A0A7C8NRZ1"/>
<evidence type="ECO:0000313" key="5">
    <source>
        <dbReference type="EMBL" id="KAF3125085.1"/>
    </source>
</evidence>
<dbReference type="Proteomes" id="UP000480548">
    <property type="component" value="Unassembled WGS sequence"/>
</dbReference>
<keyword evidence="1" id="KW-0479">Metal-binding</keyword>
<evidence type="ECO:0000313" key="4">
    <source>
        <dbReference type="EMBL" id="KAF3086177.1"/>
    </source>
</evidence>
<evidence type="ECO:0000256" key="2">
    <source>
        <dbReference type="SAM" id="MobiDB-lite"/>
    </source>
</evidence>
<keyword evidence="1" id="KW-0863">Zinc-finger</keyword>
<feature type="domain" description="C2H2-type" evidence="3">
    <location>
        <begin position="99"/>
        <end position="126"/>
    </location>
</feature>
<evidence type="ECO:0000313" key="7">
    <source>
        <dbReference type="Proteomes" id="UP000480548"/>
    </source>
</evidence>
<evidence type="ECO:0000256" key="1">
    <source>
        <dbReference type="PROSITE-ProRule" id="PRU00042"/>
    </source>
</evidence>
<feature type="compositionally biased region" description="Low complexity" evidence="2">
    <location>
        <begin position="75"/>
        <end position="85"/>
    </location>
</feature>
<dbReference type="InterPro" id="IPR036236">
    <property type="entry name" value="Znf_C2H2_sf"/>
</dbReference>
<dbReference type="EMBL" id="WIQW01000085">
    <property type="protein sequence ID" value="KAF3086177.1"/>
    <property type="molecule type" value="Genomic_DNA"/>
</dbReference>
<evidence type="ECO:0000259" key="3">
    <source>
        <dbReference type="PROSITE" id="PS50157"/>
    </source>
</evidence>
<dbReference type="EMBL" id="WIQZ01000094">
    <property type="protein sequence ID" value="KAF3125085.1"/>
    <property type="molecule type" value="Genomic_DNA"/>
</dbReference>
<keyword evidence="1" id="KW-0862">Zinc</keyword>
<name>A0A7C8NRZ1_ORBOL</name>
<dbReference type="SUPFAM" id="SSF57667">
    <property type="entry name" value="beta-beta-alpha zinc fingers"/>
    <property type="match status" value="1"/>
</dbReference>
<accession>A0A7C8NRZ1</accession>
<dbReference type="GO" id="GO:0008270">
    <property type="term" value="F:zinc ion binding"/>
    <property type="evidence" value="ECO:0007669"/>
    <property type="project" value="UniProtKB-KW"/>
</dbReference>
<dbReference type="Gene3D" id="3.30.160.60">
    <property type="entry name" value="Classic Zinc Finger"/>
    <property type="match status" value="1"/>
</dbReference>
<dbReference type="Proteomes" id="UP000475325">
    <property type="component" value="Unassembled WGS sequence"/>
</dbReference>
<evidence type="ECO:0000313" key="6">
    <source>
        <dbReference type="Proteomes" id="UP000475325"/>
    </source>
</evidence>
<protein>
    <recommendedName>
        <fullName evidence="3">C2H2-type domain-containing protein</fullName>
    </recommendedName>
</protein>
<reference evidence="6 7" key="1">
    <citation type="submission" date="2019-06" db="EMBL/GenBank/DDBJ databases">
        <authorList>
            <person name="Palmer J.M."/>
        </authorList>
    </citation>
    <scope>NUCLEOTIDE SEQUENCE [LARGE SCALE GENOMIC DNA]</scope>
    <source>
        <strain evidence="4 6">TWF102</strain>
        <strain evidence="5 7">TWF703</strain>
    </source>
</reference>
<organism evidence="5 7">
    <name type="scientific">Orbilia oligospora</name>
    <name type="common">Nematode-trapping fungus</name>
    <name type="synonym">Arthrobotrys oligospora</name>
    <dbReference type="NCBI Taxonomy" id="2813651"/>
    <lineage>
        <taxon>Eukaryota</taxon>
        <taxon>Fungi</taxon>
        <taxon>Dikarya</taxon>
        <taxon>Ascomycota</taxon>
        <taxon>Pezizomycotina</taxon>
        <taxon>Orbiliomycetes</taxon>
        <taxon>Orbiliales</taxon>
        <taxon>Orbiliaceae</taxon>
        <taxon>Orbilia</taxon>
    </lineage>
</organism>
<dbReference type="PROSITE" id="PS50157">
    <property type="entry name" value="ZINC_FINGER_C2H2_2"/>
    <property type="match status" value="1"/>
</dbReference>
<feature type="region of interest" description="Disordered" evidence="2">
    <location>
        <begin position="51"/>
        <end position="85"/>
    </location>
</feature>
<proteinExistence type="predicted"/>
<comment type="caution">
    <text evidence="5">The sequence shown here is derived from an EMBL/GenBank/DDBJ whole genome shotgun (WGS) entry which is preliminary data.</text>
</comment>
<gene>
    <name evidence="4" type="ORF">TWF102_011184</name>
    <name evidence="5" type="ORF">TWF703_011116</name>
</gene>
<sequence>MWTRRDQIFGIVKRLDRDNLITCPPSLKTMCKVSFQRPGVCFPCPQGSSFENNKEDMETHRRKGDHSRLGGGGSNSDLSSANGNGWKPALTTDNGEIHYICRRCGKEFSVLSGLIQHIENQACKEGRRWAVDYSGIKWDDMVKAIGII</sequence>
<dbReference type="InterPro" id="IPR013087">
    <property type="entry name" value="Znf_C2H2_type"/>
</dbReference>